<reference evidence="1 2" key="2">
    <citation type="submission" date="2010-08" db="EMBL/GenBank/DDBJ databases">
        <title>The Genome Sequence of Vibrio cholerae strain 2740-80.</title>
        <authorList>
            <consortium name="The Broad Institute Genome Sequencing Platform"/>
            <person name="Colwell R."/>
            <person name="Young S.K."/>
            <person name="Zeng Q."/>
            <person name="Alvarado L."/>
            <person name="Berlin A."/>
            <person name="Chapman S."/>
            <person name="Chen Z."/>
            <person name="Freedman E."/>
            <person name="Gellesch M."/>
            <person name="Goldberg J."/>
            <person name="Griggs A."/>
            <person name="Gujja S."/>
            <person name="Heilman E."/>
            <person name="Heiman D."/>
            <person name="Howarth C."/>
            <person name="Larson L."/>
            <person name="Mehta T."/>
            <person name="Neiman D.N."/>
            <person name="Park D."/>
            <person name="Pearson M."/>
            <person name="Roberts A."/>
            <person name="Saif S."/>
            <person name="Shenoy N."/>
            <person name="Sisk P."/>
            <person name="Stolte C."/>
            <person name="Sykes S."/>
            <person name="White J."/>
            <person name="Yandava C."/>
            <person name="Borodovsky M."/>
            <person name="Heidelberg J."/>
            <person name="Haas B."/>
            <person name="Nusbaum C."/>
            <person name="Birren B."/>
        </authorList>
    </citation>
    <scope>NUCLEOTIDE SEQUENCE [LARGE SCALE GENOMIC DNA]</scope>
    <source>
        <strain evidence="1 2">2740-80</strain>
    </source>
</reference>
<dbReference type="Proteomes" id="UP000003017">
    <property type="component" value="Unassembled WGS sequence"/>
</dbReference>
<comment type="caution">
    <text evidence="1">The sequence shown here is derived from an EMBL/GenBank/DDBJ whole genome shotgun (WGS) entry which is preliminary data.</text>
</comment>
<protein>
    <submittedName>
        <fullName evidence="1">Uncharacterized protein</fullName>
    </submittedName>
</protein>
<sequence>MNVQSIKIHYDGSGRRIRSHQMKAAYVSASIEGLETIYNEAFKEANKIYKSKINTEILLEGGFQEGSLWWFLKLFSSEAESQQSIEDKSLNFSVINSIQSAINILRQMDLSTTEILIKDTSDGFEIDINGERVVLDELQCAILTNPKIRSAISDIAAPLSEDGIDTLTIDYGVSSCQKIELTKEDKNKLIIRRSHKHIVDEGEVFGFYYVETLSYNPKSKWKLISKDNPSVHITVSITDPKFLKRVSDNQEKFSKDDLLEVEGVWYKEKVKLTGKATVNYIVTKVKDHIPAEEKQWKLL</sequence>
<proteinExistence type="predicted"/>
<evidence type="ECO:0000313" key="2">
    <source>
        <dbReference type="Proteomes" id="UP000003017"/>
    </source>
</evidence>
<name>A0A0K9UZ47_VIBCL</name>
<accession>A0A0K9UZ47</accession>
<dbReference type="EMBL" id="AAUT02000010">
    <property type="protein sequence ID" value="KNA60627.1"/>
    <property type="molecule type" value="Genomic_DNA"/>
</dbReference>
<reference evidence="1 2" key="1">
    <citation type="submission" date="2007-01" db="EMBL/GenBank/DDBJ databases">
        <authorList>
            <person name="Kobayashi T."/>
            <person name="Suzuki M."/>
            <person name="Inoue H."/>
            <person name="Itai R.N."/>
            <person name="Takahashi M."/>
            <person name="Nakanishi H."/>
            <person name="Mori S."/>
            <person name="Nishizawa N.K."/>
        </authorList>
    </citation>
    <scope>NUCLEOTIDE SEQUENCE [LARGE SCALE GENOMIC DNA]</scope>
    <source>
        <strain evidence="1 2">2740-80</strain>
    </source>
</reference>
<organism evidence="1 2">
    <name type="scientific">Vibrio cholerae 2740-80</name>
    <dbReference type="NCBI Taxonomy" id="412614"/>
    <lineage>
        <taxon>Bacteria</taxon>
        <taxon>Pseudomonadati</taxon>
        <taxon>Pseudomonadota</taxon>
        <taxon>Gammaproteobacteria</taxon>
        <taxon>Vibrionales</taxon>
        <taxon>Vibrionaceae</taxon>
        <taxon>Vibrio</taxon>
    </lineage>
</organism>
<dbReference type="AlphaFoldDB" id="A0A0K9UZ47"/>
<evidence type="ECO:0000313" key="1">
    <source>
        <dbReference type="EMBL" id="KNA60627.1"/>
    </source>
</evidence>
<dbReference type="RefSeq" id="WP_001887493.1">
    <property type="nucleotide sequence ID" value="NZ_CP016325.1"/>
</dbReference>
<gene>
    <name evidence="1" type="ORF">VC274080_022982</name>
</gene>